<dbReference type="KEGG" id="vg:1725109"/>
<reference evidence="1 2" key="2">
    <citation type="journal article" date="1994" name="J. Gen. Virol.">
        <title>The granulin gene region of Cryptophlebia leucotreta granulosis virus: sequence analysis and phylogenetic considerations.</title>
        <authorList>
            <person name="Jehle J.A."/>
            <person name="Backhaus H."/>
        </authorList>
    </citation>
    <scope>NUCLEOTIDE SEQUENCE [LARGE SCALE GENOMIC DNA]</scope>
    <source>
        <strain evidence="1">CV3</strain>
    </source>
</reference>
<reference evidence="1 2" key="4">
    <citation type="journal article" date="2003" name="Virology">
        <title>The genome of the Cryptophlebia leucotreta granulovirus.</title>
        <authorList>
            <person name="Lange M."/>
            <person name="Jehle J.A."/>
        </authorList>
    </citation>
    <scope>NUCLEOTIDE SEQUENCE [LARGE SCALE GENOMIC DNA]</scope>
    <source>
        <strain evidence="1">CV3</strain>
    </source>
</reference>
<evidence type="ECO:0000313" key="2">
    <source>
        <dbReference type="Proteomes" id="UP000203359"/>
    </source>
</evidence>
<evidence type="ECO:0000313" key="1">
    <source>
        <dbReference type="EMBL" id="AAQ21624.1"/>
    </source>
</evidence>
<sequence>MVQKITTNEIVSLLDQVGSKVTDVYLTKEICRIKEYCVASKIIKWKKINGDEKKREHKIYLHVYHSVDNVNMDKERVLSFYINSRKQCKPISVVISNASKEVTRFEPALSVLLGAKHDKKNVTLLKEIKKMDFFYKYPNTKNKFRYVYFKDVKKCIETIAQACENKNYEIVNSNIHNI</sequence>
<keyword evidence="2" id="KW-1185">Reference proteome</keyword>
<dbReference type="Proteomes" id="UP000203359">
    <property type="component" value="Segment"/>
</dbReference>
<protein>
    <submittedName>
        <fullName evidence="1">Uncharacterized protein</fullName>
    </submittedName>
</protein>
<accession>Q7T5R0</accession>
<dbReference type="OrthoDB" id="23049at10239"/>
<name>Q7T5R0_GVCL</name>
<reference evidence="1 2" key="1">
    <citation type="journal article" date="1994" name="J. Gen. Virol.">
        <title>Genome organization of the DNA-binding protein gene region of Cryptophlebia leucotreta granulosis virus is closely related to that of nuclear polyhedrosis viruses.</title>
        <authorList>
            <person name="Jehle J.A."/>
            <person name="Backhaus H."/>
        </authorList>
    </citation>
    <scope>NUCLEOTIDE SEQUENCE [LARGE SCALE GENOMIC DNA]</scope>
    <source>
        <strain evidence="1">CV3</strain>
    </source>
</reference>
<dbReference type="EMBL" id="AY229987">
    <property type="protein sequence ID" value="AAQ21624.1"/>
    <property type="molecule type" value="Genomic_DNA"/>
</dbReference>
<proteinExistence type="predicted"/>
<organismHost>
    <name type="scientific">Tortricidae</name>
    <dbReference type="NCBI Taxonomy" id="7139"/>
</organismHost>
<organism evidence="1 2">
    <name type="scientific">Cryptophlebia leucotreta granulosis virus</name>
    <name type="common">ClGV</name>
    <name type="synonym">Cryptophlebia leucotreta granulovirus</name>
    <dbReference type="NCBI Taxonomy" id="35254"/>
    <lineage>
        <taxon>Viruses</taxon>
        <taxon>Viruses incertae sedis</taxon>
        <taxon>Naldaviricetes</taxon>
        <taxon>Lefavirales</taxon>
        <taxon>Baculoviridae</taxon>
        <taxon>Betabaculovirus</taxon>
        <taxon>Betabaculovirus cryleucotretae</taxon>
    </lineage>
</organism>
<reference evidence="1 2" key="3">
    <citation type="journal article" date="2002" name="J. Gen. Virol.">
        <title>The expansion of a hypervariable, non-hr ori-like region in the genome of Cryptophlebia leucotreta granulovirus provides in vivo evidence for the utilization of baculovirus non-hr oris during replication.</title>
        <authorList>
            <person name="Jehle J.A."/>
        </authorList>
    </citation>
    <scope>NUCLEOTIDE SEQUENCE [LARGE SCALE GENOMIC DNA]</scope>
    <source>
        <strain evidence="1">CV3</strain>
    </source>
</reference>
<dbReference type="GeneID" id="1725109"/>
<dbReference type="RefSeq" id="NP_891876.1">
    <property type="nucleotide sequence ID" value="NC_005068.1"/>
</dbReference>